<dbReference type="PROSITE" id="PS00893">
    <property type="entry name" value="NUDIX_BOX"/>
    <property type="match status" value="1"/>
</dbReference>
<dbReference type="Proteomes" id="UP000626786">
    <property type="component" value="Unassembled WGS sequence"/>
</dbReference>
<dbReference type="PANTHER" id="PTHR43222">
    <property type="entry name" value="NUDIX HYDROLASE 23"/>
    <property type="match status" value="1"/>
</dbReference>
<evidence type="ECO:0000256" key="4">
    <source>
        <dbReference type="RuleBase" id="RU003476"/>
    </source>
</evidence>
<dbReference type="Gene3D" id="3.90.79.10">
    <property type="entry name" value="Nucleoside Triphosphate Pyrophosphohydrolase"/>
    <property type="match status" value="1"/>
</dbReference>
<keyword evidence="3" id="KW-0460">Magnesium</keyword>
<gene>
    <name evidence="6" type="ORF">H9649_13055</name>
</gene>
<evidence type="ECO:0000256" key="3">
    <source>
        <dbReference type="ARBA" id="ARBA00022842"/>
    </source>
</evidence>
<proteinExistence type="inferred from homology"/>
<evidence type="ECO:0000259" key="5">
    <source>
        <dbReference type="PROSITE" id="PS51462"/>
    </source>
</evidence>
<sequence length="154" mass="17458">MSTIYTDLLGAHVELTFGENRLGMEARHVLVVLKHEGKWLLTRHNLRGIEFPGGKAEEGESLEEAAIRETIEETGVTITNLIRFAEYVVNSDEPFCKAVYTAKVASIDGHPQLFETLGALWMTDEELSNCDELSFHMKDEGMKEIRKRVMQFAK</sequence>
<feature type="domain" description="Nudix hydrolase" evidence="5">
    <location>
        <begin position="22"/>
        <end position="143"/>
    </location>
</feature>
<evidence type="ECO:0000256" key="2">
    <source>
        <dbReference type="ARBA" id="ARBA00022801"/>
    </source>
</evidence>
<protein>
    <submittedName>
        <fullName evidence="6">NUDIX domain-containing protein</fullName>
    </submittedName>
</protein>
<dbReference type="RefSeq" id="WP_191695346.1">
    <property type="nucleotide sequence ID" value="NZ_JACSQN010000012.1"/>
</dbReference>
<evidence type="ECO:0000313" key="6">
    <source>
        <dbReference type="EMBL" id="MBD7985518.1"/>
    </source>
</evidence>
<comment type="similarity">
    <text evidence="4">Belongs to the Nudix hydrolase family.</text>
</comment>
<dbReference type="Pfam" id="PF00293">
    <property type="entry name" value="NUDIX"/>
    <property type="match status" value="1"/>
</dbReference>
<keyword evidence="7" id="KW-1185">Reference proteome</keyword>
<dbReference type="InterPro" id="IPR014078">
    <property type="entry name" value="Nudix_YtkD"/>
</dbReference>
<evidence type="ECO:0000313" key="7">
    <source>
        <dbReference type="Proteomes" id="UP000626786"/>
    </source>
</evidence>
<dbReference type="PANTHER" id="PTHR43222:SF2">
    <property type="entry name" value="NUDIX HYDROLASE 23, CHLOROPLASTIC"/>
    <property type="match status" value="1"/>
</dbReference>
<dbReference type="InterPro" id="IPR020084">
    <property type="entry name" value="NUDIX_hydrolase_CS"/>
</dbReference>
<dbReference type="PROSITE" id="PS51462">
    <property type="entry name" value="NUDIX"/>
    <property type="match status" value="1"/>
</dbReference>
<evidence type="ECO:0000256" key="1">
    <source>
        <dbReference type="ARBA" id="ARBA00001946"/>
    </source>
</evidence>
<dbReference type="PRINTS" id="PR00502">
    <property type="entry name" value="NUDIXFAMILY"/>
</dbReference>
<accession>A0ABR8UBU9</accession>
<dbReference type="InterPro" id="IPR015797">
    <property type="entry name" value="NUDIX_hydrolase-like_dom_sf"/>
</dbReference>
<dbReference type="InterPro" id="IPR000086">
    <property type="entry name" value="NUDIX_hydrolase_dom"/>
</dbReference>
<name>A0ABR8UBU9_9BACL</name>
<comment type="cofactor">
    <cofactor evidence="1">
        <name>Mg(2+)</name>
        <dbReference type="ChEBI" id="CHEBI:18420"/>
    </cofactor>
</comment>
<keyword evidence="2 4" id="KW-0378">Hydrolase</keyword>
<dbReference type="SUPFAM" id="SSF55811">
    <property type="entry name" value="Nudix"/>
    <property type="match status" value="1"/>
</dbReference>
<organism evidence="6 7">
    <name type="scientific">Sporosarcina quadrami</name>
    <dbReference type="NCBI Taxonomy" id="2762234"/>
    <lineage>
        <taxon>Bacteria</taxon>
        <taxon>Bacillati</taxon>
        <taxon>Bacillota</taxon>
        <taxon>Bacilli</taxon>
        <taxon>Bacillales</taxon>
        <taxon>Caryophanaceae</taxon>
        <taxon>Sporosarcina</taxon>
    </lineage>
</organism>
<reference evidence="6 7" key="1">
    <citation type="submission" date="2020-08" db="EMBL/GenBank/DDBJ databases">
        <title>A Genomic Blueprint of the Chicken Gut Microbiome.</title>
        <authorList>
            <person name="Gilroy R."/>
            <person name="Ravi A."/>
            <person name="Getino M."/>
            <person name="Pursley I."/>
            <person name="Horton D.L."/>
            <person name="Alikhan N.-F."/>
            <person name="Baker D."/>
            <person name="Gharbi K."/>
            <person name="Hall N."/>
            <person name="Watson M."/>
            <person name="Adriaenssens E.M."/>
            <person name="Foster-Nyarko E."/>
            <person name="Jarju S."/>
            <person name="Secka A."/>
            <person name="Antonio M."/>
            <person name="Oren A."/>
            <person name="Chaudhuri R."/>
            <person name="La Ragione R.M."/>
            <person name="Hildebrand F."/>
            <person name="Pallen M.J."/>
        </authorList>
    </citation>
    <scope>NUCLEOTIDE SEQUENCE [LARGE SCALE GENOMIC DNA]</scope>
    <source>
        <strain evidence="6 7">Sa2YVA2</strain>
    </source>
</reference>
<dbReference type="EMBL" id="JACSQN010000012">
    <property type="protein sequence ID" value="MBD7985518.1"/>
    <property type="molecule type" value="Genomic_DNA"/>
</dbReference>
<dbReference type="CDD" id="cd04665">
    <property type="entry name" value="NUDIX_RppH"/>
    <property type="match status" value="1"/>
</dbReference>
<comment type="caution">
    <text evidence="6">The sequence shown here is derived from an EMBL/GenBank/DDBJ whole genome shotgun (WGS) entry which is preliminary data.</text>
</comment>
<dbReference type="InterPro" id="IPR020476">
    <property type="entry name" value="Nudix_hydrolase"/>
</dbReference>